<dbReference type="Pfam" id="PF07715">
    <property type="entry name" value="Plug"/>
    <property type="match status" value="1"/>
</dbReference>
<feature type="domain" description="TonB-dependent receptor plug" evidence="14">
    <location>
        <begin position="71"/>
        <end position="171"/>
    </location>
</feature>
<dbReference type="Proteomes" id="UP000295399">
    <property type="component" value="Unassembled WGS sequence"/>
</dbReference>
<keyword evidence="16" id="KW-1185">Reference proteome</keyword>
<accession>A0A4V2SQ46</accession>
<dbReference type="PROSITE" id="PS52016">
    <property type="entry name" value="TONB_DEPENDENT_REC_3"/>
    <property type="match status" value="1"/>
</dbReference>
<evidence type="ECO:0000256" key="9">
    <source>
        <dbReference type="PROSITE-ProRule" id="PRU01360"/>
    </source>
</evidence>
<keyword evidence="4 9" id="KW-0812">Transmembrane</keyword>
<evidence type="ECO:0000256" key="1">
    <source>
        <dbReference type="ARBA" id="ARBA00004571"/>
    </source>
</evidence>
<keyword evidence="3 9" id="KW-1134">Transmembrane beta strand</keyword>
<proteinExistence type="inferred from homology"/>
<evidence type="ECO:0000313" key="15">
    <source>
        <dbReference type="EMBL" id="TCP37606.1"/>
    </source>
</evidence>
<dbReference type="Pfam" id="PF00593">
    <property type="entry name" value="TonB_dep_Rec_b-barrel"/>
    <property type="match status" value="1"/>
</dbReference>
<comment type="caution">
    <text evidence="15">The sequence shown here is derived from an EMBL/GenBank/DDBJ whole genome shotgun (WGS) entry which is preliminary data.</text>
</comment>
<sequence>MAGVSVLALATAAALSSSTAAAETVAGRAPGTAQGTGDGADERAMVVANNAIVEELVITAAPVARTAFVNPAQVSVLAGPRKRAEQTAGLGQTLDRLAGVATIATGPQVGKPVIRGLSGNRIRILSNDVFLNFQQYGVRHPANVDPYLADRIEVVRGSQSVLYGSDAMGGAVNLIVEPPYAGTDAKPDLSGVVTAEYASAFDAVTTAVEMAGVAGAWGADGRFVFRDSTGMTVPDTATALETGNNRDPLVTGKLPFTGFDQLNGSFALGRAADWGGVSLRWEGWRGDQDYLVPDPPPPDGDPLQPGGIGQRLVNDLVQLRADVDVAEGLRLAANLTYVRNHRRANAGPPEPQPVPIRDPAVIDIAREQVSGRVVLHHDPLAGRLSGQVGVQIDREWQTSRGTTALTPGGDVETYAVFAFEELDLGALKLDAGLRLDRRETRADPDATDDVSGIPGLSDLPGVPDDPALQRQAFTAVTGSLGASYRLSERLVLAANMASGFRAPGLFDLFVNGVHGGVAAVQLGDPTLSQERSLSTDLSARWQSDWLSVEAAVYRNRIDDYIFPGGTGETDPGSGNPIFRIQQDDATFWGGDIDLTVRPTGWLDHRLTYERVEGSLARADTEAPLLPADRLTNALTAHRDAWGPFTDLRLGGELVYAFAKDAAGTLEPFAQFDGPGSAFGTASTDDYLLVNLSAAATWKHTTLQVAVTNLTDRAYRDFLDTYKTITWSPGRDVRLTLSTRF</sequence>
<dbReference type="GO" id="GO:0009279">
    <property type="term" value="C:cell outer membrane"/>
    <property type="evidence" value="ECO:0007669"/>
    <property type="project" value="UniProtKB-SubCell"/>
</dbReference>
<evidence type="ECO:0000256" key="6">
    <source>
        <dbReference type="ARBA" id="ARBA00023077"/>
    </source>
</evidence>
<keyword evidence="6 11" id="KW-0798">TonB box</keyword>
<evidence type="ECO:0000256" key="11">
    <source>
        <dbReference type="RuleBase" id="RU003357"/>
    </source>
</evidence>
<evidence type="ECO:0000256" key="5">
    <source>
        <dbReference type="ARBA" id="ARBA00022729"/>
    </source>
</evidence>
<dbReference type="Gene3D" id="2.40.170.20">
    <property type="entry name" value="TonB-dependent receptor, beta-barrel domain"/>
    <property type="match status" value="1"/>
</dbReference>
<dbReference type="InterPro" id="IPR012910">
    <property type="entry name" value="Plug_dom"/>
</dbReference>
<comment type="similarity">
    <text evidence="9 11">Belongs to the TonB-dependent receptor family.</text>
</comment>
<dbReference type="EMBL" id="SLXO01000002">
    <property type="protein sequence ID" value="TCP37606.1"/>
    <property type="molecule type" value="Genomic_DNA"/>
</dbReference>
<dbReference type="InterPro" id="IPR037066">
    <property type="entry name" value="Plug_dom_sf"/>
</dbReference>
<feature type="chain" id="PRO_5020825515" evidence="12">
    <location>
        <begin position="23"/>
        <end position="740"/>
    </location>
</feature>
<dbReference type="InterPro" id="IPR000531">
    <property type="entry name" value="Beta-barrel_TonB"/>
</dbReference>
<dbReference type="PROSITE" id="PS01156">
    <property type="entry name" value="TONB_DEPENDENT_REC_2"/>
    <property type="match status" value="1"/>
</dbReference>
<dbReference type="GO" id="GO:0015344">
    <property type="term" value="F:siderophore uptake transmembrane transporter activity"/>
    <property type="evidence" value="ECO:0007669"/>
    <property type="project" value="TreeGrafter"/>
</dbReference>
<reference evidence="15 16" key="1">
    <citation type="submission" date="2019-03" db="EMBL/GenBank/DDBJ databases">
        <title>Genomic Encyclopedia of Type Strains, Phase IV (KMG-IV): sequencing the most valuable type-strain genomes for metagenomic binning, comparative biology and taxonomic classification.</title>
        <authorList>
            <person name="Goeker M."/>
        </authorList>
    </citation>
    <scope>NUCLEOTIDE SEQUENCE [LARGE SCALE GENOMIC DNA]</scope>
    <source>
        <strain evidence="15 16">DSM 2132</strain>
    </source>
</reference>
<dbReference type="Gene3D" id="2.170.130.10">
    <property type="entry name" value="TonB-dependent receptor, plug domain"/>
    <property type="match status" value="1"/>
</dbReference>
<dbReference type="GO" id="GO:0044718">
    <property type="term" value="P:siderophore transmembrane transport"/>
    <property type="evidence" value="ECO:0007669"/>
    <property type="project" value="TreeGrafter"/>
</dbReference>
<evidence type="ECO:0000256" key="8">
    <source>
        <dbReference type="ARBA" id="ARBA00023237"/>
    </source>
</evidence>
<feature type="short sequence motif" description="TonB C-terminal box" evidence="10">
    <location>
        <begin position="723"/>
        <end position="740"/>
    </location>
</feature>
<evidence type="ECO:0000313" key="16">
    <source>
        <dbReference type="Proteomes" id="UP000295399"/>
    </source>
</evidence>
<protein>
    <submittedName>
        <fullName evidence="15">Iron complex outermembrane receptor protein/hemoglobin/transferrin/lactoferrin receptor protein</fullName>
    </submittedName>
</protein>
<evidence type="ECO:0000259" key="14">
    <source>
        <dbReference type="Pfam" id="PF07715"/>
    </source>
</evidence>
<evidence type="ECO:0000256" key="10">
    <source>
        <dbReference type="PROSITE-ProRule" id="PRU10144"/>
    </source>
</evidence>
<feature type="signal peptide" evidence="12">
    <location>
        <begin position="1"/>
        <end position="22"/>
    </location>
</feature>
<dbReference type="InterPro" id="IPR010917">
    <property type="entry name" value="TonB_rcpt_CS"/>
</dbReference>
<dbReference type="AlphaFoldDB" id="A0A4V2SQ46"/>
<feature type="domain" description="TonB-dependent receptor-like beta-barrel" evidence="13">
    <location>
        <begin position="270"/>
        <end position="709"/>
    </location>
</feature>
<evidence type="ECO:0000256" key="4">
    <source>
        <dbReference type="ARBA" id="ARBA00022692"/>
    </source>
</evidence>
<comment type="subcellular location">
    <subcellularLocation>
        <location evidence="1 9">Cell outer membrane</location>
        <topology evidence="1 9">Multi-pass membrane protein</topology>
    </subcellularLocation>
</comment>
<dbReference type="SUPFAM" id="SSF56935">
    <property type="entry name" value="Porins"/>
    <property type="match status" value="1"/>
</dbReference>
<dbReference type="PANTHER" id="PTHR30069:SF40">
    <property type="entry name" value="TONB-DEPENDENT RECEPTOR NMB0964-RELATED"/>
    <property type="match status" value="1"/>
</dbReference>
<dbReference type="InterPro" id="IPR039426">
    <property type="entry name" value="TonB-dep_rcpt-like"/>
</dbReference>
<dbReference type="InterPro" id="IPR036942">
    <property type="entry name" value="Beta-barrel_TonB_sf"/>
</dbReference>
<evidence type="ECO:0000256" key="2">
    <source>
        <dbReference type="ARBA" id="ARBA00022448"/>
    </source>
</evidence>
<evidence type="ECO:0000256" key="3">
    <source>
        <dbReference type="ARBA" id="ARBA00022452"/>
    </source>
</evidence>
<evidence type="ECO:0000256" key="7">
    <source>
        <dbReference type="ARBA" id="ARBA00023136"/>
    </source>
</evidence>
<keyword evidence="15" id="KW-0675">Receptor</keyword>
<keyword evidence="8 9" id="KW-0998">Cell outer membrane</keyword>
<keyword evidence="5 12" id="KW-0732">Signal</keyword>
<dbReference type="PANTHER" id="PTHR30069">
    <property type="entry name" value="TONB-DEPENDENT OUTER MEMBRANE RECEPTOR"/>
    <property type="match status" value="1"/>
</dbReference>
<name>A0A4V2SQ46_RHOSA</name>
<evidence type="ECO:0000259" key="13">
    <source>
        <dbReference type="Pfam" id="PF00593"/>
    </source>
</evidence>
<gene>
    <name evidence="15" type="ORF">EV659_10210</name>
</gene>
<keyword evidence="7 9" id="KW-0472">Membrane</keyword>
<dbReference type="RefSeq" id="WP_165878660.1">
    <property type="nucleotide sequence ID" value="NZ_JACIGF010000002.1"/>
</dbReference>
<keyword evidence="2 9" id="KW-0813">Transport</keyword>
<dbReference type="InParanoid" id="A0A4V2SQ46"/>
<organism evidence="15 16">
    <name type="scientific">Rhodothalassium salexigens DSM 2132</name>
    <dbReference type="NCBI Taxonomy" id="1188247"/>
    <lineage>
        <taxon>Bacteria</taxon>
        <taxon>Pseudomonadati</taxon>
        <taxon>Pseudomonadota</taxon>
        <taxon>Alphaproteobacteria</taxon>
        <taxon>Rhodothalassiales</taxon>
        <taxon>Rhodothalassiaceae</taxon>
        <taxon>Rhodothalassium</taxon>
    </lineage>
</organism>
<evidence type="ECO:0000256" key="12">
    <source>
        <dbReference type="SAM" id="SignalP"/>
    </source>
</evidence>